<comment type="caution">
    <text evidence="2">The sequence shown here is derived from an EMBL/GenBank/DDBJ whole genome shotgun (WGS) entry which is preliminary data.</text>
</comment>
<dbReference type="Pfam" id="PF00753">
    <property type="entry name" value="Lactamase_B"/>
    <property type="match status" value="1"/>
</dbReference>
<dbReference type="InterPro" id="IPR050855">
    <property type="entry name" value="NDM-1-like"/>
</dbReference>
<dbReference type="CDD" id="cd07721">
    <property type="entry name" value="yflN-like_MBL-fold"/>
    <property type="match status" value="1"/>
</dbReference>
<dbReference type="InterPro" id="IPR036866">
    <property type="entry name" value="RibonucZ/Hydroxyglut_hydro"/>
</dbReference>
<organism evidence="2 3">
    <name type="scientific">Heyndrickxia acidicola</name>
    <dbReference type="NCBI Taxonomy" id="209389"/>
    <lineage>
        <taxon>Bacteria</taxon>
        <taxon>Bacillati</taxon>
        <taxon>Bacillota</taxon>
        <taxon>Bacilli</taxon>
        <taxon>Bacillales</taxon>
        <taxon>Bacillaceae</taxon>
        <taxon>Heyndrickxia</taxon>
    </lineage>
</organism>
<sequence length="222" mass="24578">MKIEQISKHIWTLKSWMGFTIQVWLVADDNGLTLIDAGVSSMAKGILKSINDIQAGPLQRIILTHGHGDHVGAVKTILSKINVPVYAHSIEIPYIEGNLPYPGRKKAVELLAPSITQPLSADNEGRLQPIGSLTPYFTPGHSPGHVAYYHEEDEVLLAGDLFTSKKGKLRKPIPMFTADMREALKSSEVLRVLKPKRLEICHSSAVLNPEAQLDEYLEKNRS</sequence>
<gene>
    <name evidence="2" type="ORF">P4T90_01370</name>
</gene>
<proteinExistence type="predicted"/>
<name>A0ABU6MFB5_9BACI</name>
<dbReference type="SUPFAM" id="SSF56281">
    <property type="entry name" value="Metallo-hydrolase/oxidoreductase"/>
    <property type="match status" value="1"/>
</dbReference>
<feature type="domain" description="Metallo-beta-lactamase" evidence="1">
    <location>
        <begin position="20"/>
        <end position="202"/>
    </location>
</feature>
<evidence type="ECO:0000313" key="2">
    <source>
        <dbReference type="EMBL" id="MED1201735.1"/>
    </source>
</evidence>
<evidence type="ECO:0000313" key="3">
    <source>
        <dbReference type="Proteomes" id="UP001341444"/>
    </source>
</evidence>
<reference evidence="2 3" key="1">
    <citation type="submission" date="2023-03" db="EMBL/GenBank/DDBJ databases">
        <title>Bacillus Genome Sequencing.</title>
        <authorList>
            <person name="Dunlap C."/>
        </authorList>
    </citation>
    <scope>NUCLEOTIDE SEQUENCE [LARGE SCALE GENOMIC DNA]</scope>
    <source>
        <strain evidence="2 3">B-23453</strain>
    </source>
</reference>
<protein>
    <submittedName>
        <fullName evidence="2">MBL fold metallo-hydrolase</fullName>
    </submittedName>
</protein>
<dbReference type="PANTHER" id="PTHR42951">
    <property type="entry name" value="METALLO-BETA-LACTAMASE DOMAIN-CONTAINING"/>
    <property type="match status" value="1"/>
</dbReference>
<accession>A0ABU6MFB5</accession>
<dbReference type="Gene3D" id="3.60.15.10">
    <property type="entry name" value="Ribonuclease Z/Hydroxyacylglutathione hydrolase-like"/>
    <property type="match status" value="1"/>
</dbReference>
<dbReference type="PANTHER" id="PTHR42951:SF17">
    <property type="entry name" value="METALLO-BETA-LACTAMASE DOMAIN-CONTAINING PROTEIN"/>
    <property type="match status" value="1"/>
</dbReference>
<dbReference type="EMBL" id="JARMAB010000002">
    <property type="protein sequence ID" value="MED1201735.1"/>
    <property type="molecule type" value="Genomic_DNA"/>
</dbReference>
<dbReference type="SMART" id="SM00849">
    <property type="entry name" value="Lactamase_B"/>
    <property type="match status" value="1"/>
</dbReference>
<evidence type="ECO:0000259" key="1">
    <source>
        <dbReference type="SMART" id="SM00849"/>
    </source>
</evidence>
<keyword evidence="3" id="KW-1185">Reference proteome</keyword>
<dbReference type="Proteomes" id="UP001341444">
    <property type="component" value="Unassembled WGS sequence"/>
</dbReference>
<dbReference type="InterPro" id="IPR001279">
    <property type="entry name" value="Metallo-B-lactamas"/>
</dbReference>
<dbReference type="RefSeq" id="WP_066263633.1">
    <property type="nucleotide sequence ID" value="NZ_JARMAB010000002.1"/>
</dbReference>